<dbReference type="Proteomes" id="UP001642406">
    <property type="component" value="Unassembled WGS sequence"/>
</dbReference>
<protein>
    <recommendedName>
        <fullName evidence="1">N-acetyltransferase domain-containing protein</fullName>
    </recommendedName>
</protein>
<evidence type="ECO:0000313" key="2">
    <source>
        <dbReference type="EMBL" id="CAK7224293.1"/>
    </source>
</evidence>
<dbReference type="InterPro" id="IPR016181">
    <property type="entry name" value="Acyl_CoA_acyltransferase"/>
</dbReference>
<name>A0ABP0BX79_9PEZI</name>
<dbReference type="PANTHER" id="PTHR43792:SF1">
    <property type="entry name" value="N-ACETYLTRANSFERASE DOMAIN-CONTAINING PROTEIN"/>
    <property type="match status" value="1"/>
</dbReference>
<dbReference type="InterPro" id="IPR000182">
    <property type="entry name" value="GNAT_dom"/>
</dbReference>
<dbReference type="PANTHER" id="PTHR43792">
    <property type="entry name" value="GNAT FAMILY, PUTATIVE (AFU_ORTHOLOGUE AFUA_3G00765)-RELATED-RELATED"/>
    <property type="match status" value="1"/>
</dbReference>
<feature type="domain" description="N-acetyltransferase" evidence="1">
    <location>
        <begin position="39"/>
        <end position="229"/>
    </location>
</feature>
<gene>
    <name evidence="2" type="ORF">SBRCBS47491_005500</name>
</gene>
<sequence length="263" mass="29188">MTNPVDGSNVHSDWVTVLTTVPSLPLPPNSERIAFETERLIIRPLAEDDLPALYELRTQPEVMRNTKAAVIDPSIDFTRERLTPFLTPNDARTFNCAICSREAGDNKLIGIGGVHIFHSDFGWPELGYMFSSAHWGKGFATEFVRGFVQLYSKLPRPDTPQPLRVTRGTLPADLAAKAGPGTDEKGDYDMEALARTVTANTVVVDEKLTAIVTVRNNESNRVVTKSGFKVFMQFVEEDRRMPGSGLDITLNVYEFLPSKKASE</sequence>
<evidence type="ECO:0000313" key="3">
    <source>
        <dbReference type="Proteomes" id="UP001642406"/>
    </source>
</evidence>
<accession>A0ABP0BX79</accession>
<keyword evidence="3" id="KW-1185">Reference proteome</keyword>
<proteinExistence type="predicted"/>
<reference evidence="2 3" key="1">
    <citation type="submission" date="2024-01" db="EMBL/GenBank/DDBJ databases">
        <authorList>
            <person name="Allen C."/>
            <person name="Tagirdzhanova G."/>
        </authorList>
    </citation>
    <scope>NUCLEOTIDE SEQUENCE [LARGE SCALE GENOMIC DNA]</scope>
</reference>
<dbReference type="EMBL" id="CAWUHC010000048">
    <property type="protein sequence ID" value="CAK7224293.1"/>
    <property type="molecule type" value="Genomic_DNA"/>
</dbReference>
<dbReference type="Pfam" id="PF13302">
    <property type="entry name" value="Acetyltransf_3"/>
    <property type="match status" value="1"/>
</dbReference>
<comment type="caution">
    <text evidence="2">The sequence shown here is derived from an EMBL/GenBank/DDBJ whole genome shotgun (WGS) entry which is preliminary data.</text>
</comment>
<dbReference type="SUPFAM" id="SSF55729">
    <property type="entry name" value="Acyl-CoA N-acyltransferases (Nat)"/>
    <property type="match status" value="1"/>
</dbReference>
<dbReference type="Gene3D" id="3.40.630.30">
    <property type="match status" value="1"/>
</dbReference>
<dbReference type="InterPro" id="IPR051531">
    <property type="entry name" value="N-acetyltransferase"/>
</dbReference>
<organism evidence="2 3">
    <name type="scientific">Sporothrix bragantina</name>
    <dbReference type="NCBI Taxonomy" id="671064"/>
    <lineage>
        <taxon>Eukaryota</taxon>
        <taxon>Fungi</taxon>
        <taxon>Dikarya</taxon>
        <taxon>Ascomycota</taxon>
        <taxon>Pezizomycotina</taxon>
        <taxon>Sordariomycetes</taxon>
        <taxon>Sordariomycetidae</taxon>
        <taxon>Ophiostomatales</taxon>
        <taxon>Ophiostomataceae</taxon>
        <taxon>Sporothrix</taxon>
    </lineage>
</organism>
<evidence type="ECO:0000259" key="1">
    <source>
        <dbReference type="Pfam" id="PF13302"/>
    </source>
</evidence>